<comment type="caution">
    <text evidence="2">The sequence shown here is derived from an EMBL/GenBank/DDBJ whole genome shotgun (WGS) entry which is preliminary data.</text>
</comment>
<accession>A0A8S1J1A9</accession>
<dbReference type="Proteomes" id="UP000708148">
    <property type="component" value="Unassembled WGS sequence"/>
</dbReference>
<dbReference type="AlphaFoldDB" id="A0A8S1J1A9"/>
<feature type="region of interest" description="Disordered" evidence="1">
    <location>
        <begin position="206"/>
        <end position="245"/>
    </location>
</feature>
<keyword evidence="3" id="KW-1185">Reference proteome</keyword>
<protein>
    <submittedName>
        <fullName evidence="2">Uncharacterized protein</fullName>
    </submittedName>
</protein>
<dbReference type="OrthoDB" id="576380at2759"/>
<feature type="compositionally biased region" description="Basic residues" evidence="1">
    <location>
        <begin position="206"/>
        <end position="228"/>
    </location>
</feature>
<feature type="region of interest" description="Disordered" evidence="1">
    <location>
        <begin position="261"/>
        <end position="304"/>
    </location>
</feature>
<evidence type="ECO:0000256" key="1">
    <source>
        <dbReference type="SAM" id="MobiDB-lite"/>
    </source>
</evidence>
<proteinExistence type="predicted"/>
<evidence type="ECO:0000313" key="3">
    <source>
        <dbReference type="Proteomes" id="UP000708148"/>
    </source>
</evidence>
<name>A0A8S1J1A9_9CHLO</name>
<evidence type="ECO:0000313" key="2">
    <source>
        <dbReference type="EMBL" id="CAD7701474.1"/>
    </source>
</evidence>
<organism evidence="2 3">
    <name type="scientific">Ostreobium quekettii</name>
    <dbReference type="NCBI Taxonomy" id="121088"/>
    <lineage>
        <taxon>Eukaryota</taxon>
        <taxon>Viridiplantae</taxon>
        <taxon>Chlorophyta</taxon>
        <taxon>core chlorophytes</taxon>
        <taxon>Ulvophyceae</taxon>
        <taxon>TCBD clade</taxon>
        <taxon>Bryopsidales</taxon>
        <taxon>Ostreobineae</taxon>
        <taxon>Ostreobiaceae</taxon>
        <taxon>Ostreobium</taxon>
    </lineage>
</organism>
<reference evidence="2" key="1">
    <citation type="submission" date="2020-12" db="EMBL/GenBank/DDBJ databases">
        <authorList>
            <person name="Iha C."/>
        </authorList>
    </citation>
    <scope>NUCLEOTIDE SEQUENCE</scope>
</reference>
<sequence length="304" mass="31997">MSFDLTHVTDMSSSFTMSDDMAGSFHMGETPTSNLSPFESSAFGSGSSVLSAFEPPTDDPLAIGQAAALAHLLEDQSAADASLEELEAVISKLQAIYLYRQGLKALTEERVQGVGEPQGAGAGGPSLAPDLQAAVLAGVRAPGNRSDSFSSAVPGSPNSIWRMNAATDIPAMQYPSGGGVLPAGGDFASSLAQLQYQQLHQDMVRRYKRSRSGGRQNRFPRRRTHRRQASSPAALRPPQWADPSWHPMTAVLAKGEQAGAGTGVFIPAQGPGGEAKQQEMDDAGPESAGAKKATANDLPEEWLY</sequence>
<dbReference type="EMBL" id="CAJHUC010001547">
    <property type="protein sequence ID" value="CAD7701474.1"/>
    <property type="molecule type" value="Genomic_DNA"/>
</dbReference>
<gene>
    <name evidence="2" type="ORF">OSTQU699_LOCUS6833</name>
</gene>